<proteinExistence type="inferred from homology"/>
<dbReference type="EMBL" id="JAPFQA010000036">
    <property type="protein sequence ID" value="MCZ8548680.1"/>
    <property type="molecule type" value="Genomic_DNA"/>
</dbReference>
<dbReference type="InterPro" id="IPR005111">
    <property type="entry name" value="MoeA_C_domain_IV"/>
</dbReference>
<keyword evidence="1" id="KW-0460">Magnesium</keyword>
<organism evidence="3 4">
    <name type="scientific">Mesorhizobium qingshengii</name>
    <dbReference type="NCBI Taxonomy" id="1165689"/>
    <lineage>
        <taxon>Bacteria</taxon>
        <taxon>Pseudomonadati</taxon>
        <taxon>Pseudomonadota</taxon>
        <taxon>Alphaproteobacteria</taxon>
        <taxon>Hyphomicrobiales</taxon>
        <taxon>Phyllobacteriaceae</taxon>
        <taxon>Mesorhizobium</taxon>
    </lineage>
</organism>
<sequence length="119" mass="12646">MIGSMLVAGLPGNPNAALVTFRQIALPAIRTIAGLANVAPDWSPAVAGFTYEKRLGRTEFVQVRIAGRDDIGRPVLEMLGRGSSASLMGMAYADGMAMLPPEVTGIVENMPLRYEPWSG</sequence>
<feature type="domain" description="MoeA C-terminal" evidence="2">
    <location>
        <begin position="45"/>
        <end position="108"/>
    </location>
</feature>
<evidence type="ECO:0000313" key="4">
    <source>
        <dbReference type="Proteomes" id="UP001152178"/>
    </source>
</evidence>
<comment type="pathway">
    <text evidence="1">Cofactor biosynthesis; molybdopterin biosynthesis.</text>
</comment>
<dbReference type="Gene3D" id="2.40.340.10">
    <property type="entry name" value="MoeA, C-terminal, domain IV"/>
    <property type="match status" value="1"/>
</dbReference>
<dbReference type="Proteomes" id="UP001152178">
    <property type="component" value="Unassembled WGS sequence"/>
</dbReference>
<comment type="similarity">
    <text evidence="1">Belongs to the MoeA family.</text>
</comment>
<reference evidence="3" key="1">
    <citation type="submission" date="2022-11" db="EMBL/GenBank/DDBJ databases">
        <authorList>
            <person name="Coimbra C."/>
        </authorList>
    </citation>
    <scope>NUCLEOTIDE SEQUENCE</scope>
    <source>
        <strain evidence="3">Jales19</strain>
    </source>
</reference>
<dbReference type="RefSeq" id="WP_269908928.1">
    <property type="nucleotide sequence ID" value="NZ_JAPFQA010000036.1"/>
</dbReference>
<dbReference type="InterPro" id="IPR036688">
    <property type="entry name" value="MoeA_C_domain_IV_sf"/>
</dbReference>
<dbReference type="InterPro" id="IPR038987">
    <property type="entry name" value="MoeA-like"/>
</dbReference>
<dbReference type="Gene3D" id="3.40.980.10">
    <property type="entry name" value="MoaB/Mog-like domain"/>
    <property type="match status" value="1"/>
</dbReference>
<dbReference type="InterPro" id="IPR036425">
    <property type="entry name" value="MoaB/Mog-like_dom_sf"/>
</dbReference>
<evidence type="ECO:0000256" key="1">
    <source>
        <dbReference type="RuleBase" id="RU365090"/>
    </source>
</evidence>
<dbReference type="EC" id="2.10.1.1" evidence="1"/>
<comment type="catalytic activity">
    <reaction evidence="1">
        <text>adenylyl-molybdopterin + molybdate = Mo-molybdopterin + AMP + H(+)</text>
        <dbReference type="Rhea" id="RHEA:35047"/>
        <dbReference type="ChEBI" id="CHEBI:15378"/>
        <dbReference type="ChEBI" id="CHEBI:36264"/>
        <dbReference type="ChEBI" id="CHEBI:62727"/>
        <dbReference type="ChEBI" id="CHEBI:71302"/>
        <dbReference type="ChEBI" id="CHEBI:456215"/>
    </reaction>
</comment>
<accession>A0ABT4R4K1</accession>
<dbReference type="PANTHER" id="PTHR10192:SF5">
    <property type="entry name" value="GEPHYRIN"/>
    <property type="match status" value="1"/>
</dbReference>
<gene>
    <name evidence="3" type="ORF">OOJ09_31385</name>
</gene>
<dbReference type="SUPFAM" id="SSF53218">
    <property type="entry name" value="Molybdenum cofactor biosynthesis proteins"/>
    <property type="match status" value="1"/>
</dbReference>
<name>A0ABT4R4K1_9HYPH</name>
<dbReference type="SUPFAM" id="SSF63867">
    <property type="entry name" value="MoeA C-terminal domain-like"/>
    <property type="match status" value="1"/>
</dbReference>
<comment type="caution">
    <text evidence="3">The sequence shown here is derived from an EMBL/GenBank/DDBJ whole genome shotgun (WGS) entry which is preliminary data.</text>
</comment>
<evidence type="ECO:0000259" key="2">
    <source>
        <dbReference type="Pfam" id="PF03454"/>
    </source>
</evidence>
<keyword evidence="4" id="KW-1185">Reference proteome</keyword>
<dbReference type="Pfam" id="PF03454">
    <property type="entry name" value="MoeA_C"/>
    <property type="match status" value="1"/>
</dbReference>
<keyword evidence="1" id="KW-0479">Metal-binding</keyword>
<keyword evidence="1" id="KW-0808">Transferase</keyword>
<keyword evidence="1" id="KW-0501">Molybdenum cofactor biosynthesis</keyword>
<evidence type="ECO:0000313" key="3">
    <source>
        <dbReference type="EMBL" id="MCZ8548680.1"/>
    </source>
</evidence>
<comment type="function">
    <text evidence="1">Catalyzes the insertion of molybdate into adenylated molybdopterin with the concomitant release of AMP.</text>
</comment>
<dbReference type="PANTHER" id="PTHR10192">
    <property type="entry name" value="MOLYBDOPTERIN BIOSYNTHESIS PROTEIN"/>
    <property type="match status" value="1"/>
</dbReference>
<keyword evidence="1" id="KW-0500">Molybdenum</keyword>
<comment type="cofactor">
    <cofactor evidence="1">
        <name>Mg(2+)</name>
        <dbReference type="ChEBI" id="CHEBI:18420"/>
    </cofactor>
</comment>
<protein>
    <recommendedName>
        <fullName evidence="1">Molybdopterin molybdenumtransferase</fullName>
        <ecNumber evidence="1">2.10.1.1</ecNumber>
    </recommendedName>
</protein>